<evidence type="ECO:0000259" key="1">
    <source>
        <dbReference type="Pfam" id="PF05170"/>
    </source>
</evidence>
<dbReference type="OrthoDB" id="9816380at2"/>
<dbReference type="GO" id="GO:0090313">
    <property type="term" value="P:regulation of protein targeting to membrane"/>
    <property type="evidence" value="ECO:0007669"/>
    <property type="project" value="TreeGrafter"/>
</dbReference>
<dbReference type="InterPro" id="IPR052894">
    <property type="entry name" value="AsmA-related"/>
</dbReference>
<keyword evidence="3" id="KW-1185">Reference proteome</keyword>
<dbReference type="Pfam" id="PF05170">
    <property type="entry name" value="AsmA"/>
    <property type="match status" value="1"/>
</dbReference>
<evidence type="ECO:0000313" key="2">
    <source>
        <dbReference type="EMBL" id="KJV10141.1"/>
    </source>
</evidence>
<dbReference type="PANTHER" id="PTHR30441:SF4">
    <property type="entry name" value="PROTEIN ASMA"/>
    <property type="match status" value="1"/>
</dbReference>
<gene>
    <name evidence="2" type="ORF">VZ95_06905</name>
</gene>
<protein>
    <recommendedName>
        <fullName evidence="1">AsmA domain-containing protein</fullName>
    </recommendedName>
</protein>
<dbReference type="AlphaFoldDB" id="A0A0F3ITW6"/>
<dbReference type="PANTHER" id="PTHR30441">
    <property type="entry name" value="DUF748 DOMAIN-CONTAINING PROTEIN"/>
    <property type="match status" value="1"/>
</dbReference>
<evidence type="ECO:0000313" key="3">
    <source>
        <dbReference type="Proteomes" id="UP000033774"/>
    </source>
</evidence>
<reference evidence="2 3" key="1">
    <citation type="submission" date="2015-03" db="EMBL/GenBank/DDBJ databases">
        <title>Draft genome sequence of Elstera litoralis.</title>
        <authorList>
            <person name="Rahalkar M.C."/>
            <person name="Dhakephalkar P.K."/>
            <person name="Pore S.D."/>
            <person name="Arora P."/>
            <person name="Kapse N.G."/>
            <person name="Pandit P.S."/>
        </authorList>
    </citation>
    <scope>NUCLEOTIDE SEQUENCE [LARGE SCALE GENOMIC DNA]</scope>
    <source>
        <strain evidence="2 3">Dia-1</strain>
    </source>
</reference>
<accession>A0A0F3ITW6</accession>
<dbReference type="InterPro" id="IPR007844">
    <property type="entry name" value="AsmA"/>
</dbReference>
<comment type="caution">
    <text evidence="2">The sequence shown here is derived from an EMBL/GenBank/DDBJ whole genome shotgun (WGS) entry which is preliminary data.</text>
</comment>
<dbReference type="RefSeq" id="WP_045775202.1">
    <property type="nucleotide sequence ID" value="NZ_LAJY01000142.1"/>
</dbReference>
<feature type="non-terminal residue" evidence="2">
    <location>
        <position position="512"/>
    </location>
</feature>
<sequence>MGQRAGKRGFGWIILLGLCLLLVGAALLAPRWIDWTQYRDELTDLIGDVTGRRVAIDGDVRLTLLPTPSFRAEEVRLGEAAGERSPIFLRADAIQADLDLGALLVGTIRVASLRIDHPVAEFLDLPTGTDFLGFGRATLERVSILDGEIGSPLMDAGDRLTGIEADLTFGKLGDAPRLTATFRHRTLPWRLEASLGRALTLQVGPRGGGPSLRLTGMLAEDGGARFLGKLKGEGNRATELAHLLGFGVPKPADGRFALDASVDLTPDGLSLHDLSLALGDQRLAGNLALAWTDHLTWQASLRTARLDLDALRAPWQAPLVPRADSSIPEGRLTLAADAVEWRGGVLRQARVSAAWADGIVTLPEAAVVLPGGTDIALSGAVLPDENWRFAGRGEFGGDDPRPALVWAGLDPRWFPRGDRVRRISGTLALSGDRDSLVADHLDLSFDNSRLTGALRLEGWDHPNVTATLAADRLPLDALTPQTPWGDLLAGDGGFAGLKSFDGTLALTIGETV</sequence>
<proteinExistence type="predicted"/>
<dbReference type="GO" id="GO:0005886">
    <property type="term" value="C:plasma membrane"/>
    <property type="evidence" value="ECO:0007669"/>
    <property type="project" value="TreeGrafter"/>
</dbReference>
<feature type="domain" description="AsmA" evidence="1">
    <location>
        <begin position="11"/>
        <end position="125"/>
    </location>
</feature>
<organism evidence="2 3">
    <name type="scientific">Elstera litoralis</name>
    <dbReference type="NCBI Taxonomy" id="552518"/>
    <lineage>
        <taxon>Bacteria</taxon>
        <taxon>Pseudomonadati</taxon>
        <taxon>Pseudomonadota</taxon>
        <taxon>Alphaproteobacteria</taxon>
        <taxon>Rhodospirillales</taxon>
        <taxon>Rhodospirillaceae</taxon>
        <taxon>Elstera</taxon>
    </lineage>
</organism>
<dbReference type="EMBL" id="LAJY01000142">
    <property type="protein sequence ID" value="KJV10141.1"/>
    <property type="molecule type" value="Genomic_DNA"/>
</dbReference>
<name>A0A0F3ITW6_9PROT</name>
<dbReference type="Proteomes" id="UP000033774">
    <property type="component" value="Unassembled WGS sequence"/>
</dbReference>